<name>A0A9D0ZR03_9FIRM</name>
<evidence type="ECO:0000313" key="2">
    <source>
        <dbReference type="Proteomes" id="UP000886786"/>
    </source>
</evidence>
<organism evidence="1 2">
    <name type="scientific">Candidatus Coprosoma intestinipullorum</name>
    <dbReference type="NCBI Taxonomy" id="2840752"/>
    <lineage>
        <taxon>Bacteria</taxon>
        <taxon>Bacillati</taxon>
        <taxon>Bacillota</taxon>
        <taxon>Bacillota incertae sedis</taxon>
        <taxon>Candidatus Coprosoma</taxon>
    </lineage>
</organism>
<dbReference type="EMBL" id="DVFV01000059">
    <property type="protein sequence ID" value="HIQ90598.1"/>
    <property type="molecule type" value="Genomic_DNA"/>
</dbReference>
<protein>
    <recommendedName>
        <fullName evidence="3">Transglutaminase-like domain-containing protein</fullName>
    </recommendedName>
</protein>
<dbReference type="AlphaFoldDB" id="A0A9D0ZR03"/>
<dbReference type="Proteomes" id="UP000886786">
    <property type="component" value="Unassembled WGS sequence"/>
</dbReference>
<accession>A0A9D0ZR03</accession>
<proteinExistence type="predicted"/>
<evidence type="ECO:0000313" key="1">
    <source>
        <dbReference type="EMBL" id="HIQ90598.1"/>
    </source>
</evidence>
<reference evidence="1" key="1">
    <citation type="submission" date="2020-10" db="EMBL/GenBank/DDBJ databases">
        <authorList>
            <person name="Gilroy R."/>
        </authorList>
    </citation>
    <scope>NUCLEOTIDE SEQUENCE</scope>
    <source>
        <strain evidence="1">CHK147-3167</strain>
    </source>
</reference>
<dbReference type="SUPFAM" id="SSF54001">
    <property type="entry name" value="Cysteine proteinases"/>
    <property type="match status" value="1"/>
</dbReference>
<dbReference type="InterPro" id="IPR038765">
    <property type="entry name" value="Papain-like_cys_pep_sf"/>
</dbReference>
<reference evidence="1" key="2">
    <citation type="journal article" date="2021" name="PeerJ">
        <title>Extensive microbial diversity within the chicken gut microbiome revealed by metagenomics and culture.</title>
        <authorList>
            <person name="Gilroy R."/>
            <person name="Ravi A."/>
            <person name="Getino M."/>
            <person name="Pursley I."/>
            <person name="Horton D.L."/>
            <person name="Alikhan N.F."/>
            <person name="Baker D."/>
            <person name="Gharbi K."/>
            <person name="Hall N."/>
            <person name="Watson M."/>
            <person name="Adriaenssens E.M."/>
            <person name="Foster-Nyarko E."/>
            <person name="Jarju S."/>
            <person name="Secka A."/>
            <person name="Antonio M."/>
            <person name="Oren A."/>
            <person name="Chaudhuri R.R."/>
            <person name="La Ragione R."/>
            <person name="Hildebrand F."/>
            <person name="Pallen M.J."/>
        </authorList>
    </citation>
    <scope>NUCLEOTIDE SEQUENCE</scope>
    <source>
        <strain evidence="1">CHK147-3167</strain>
    </source>
</reference>
<sequence>MAEFKYYNHDLKISSNYAPYIVTGKITEDDVEMLNNSGNQKILIMLNTAGQDSKIISKISKNKAIFSILGGLDYLKISKYRDPYYIKRTIMSPLVLSSIIKEFEQIESKIRPTWDDTEKSLYVYKTMTEMYHYRYEGESKYEQIDGNTYEVIRSLSGMLYNRLVCVGFALAFKEEMDRLGIPCYYQNKRNHHAWNIVKLDGEYRGIDLTWECFNKKNNRCTFRCFGRDPKFYENKHHNLDHELEEINFTLTPFTDEELKSHLQNVSEELTKTFSLKTFENSEGKKIKYYITEVGDKYTKYYIDLFGKLVVVYLPNQILPKDGLTISNIEKAITNEGYIGPKPAEIKTKYNLFTRTDGTSFLITSSERKKKNLGEFCYLDIIQNSQGEDVIRRSFILSENDLTKFKDENQKELIANTLLSSRRLEKKLISFNGYVGYIGDDFQIYYDKAVENSLNIQRGRR</sequence>
<comment type="caution">
    <text evidence="1">The sequence shown here is derived from an EMBL/GenBank/DDBJ whole genome shotgun (WGS) entry which is preliminary data.</text>
</comment>
<evidence type="ECO:0008006" key="3">
    <source>
        <dbReference type="Google" id="ProtNLM"/>
    </source>
</evidence>
<gene>
    <name evidence="1" type="ORF">IAB27_03100</name>
</gene>